<dbReference type="GO" id="GO:0016491">
    <property type="term" value="F:oxidoreductase activity"/>
    <property type="evidence" value="ECO:0007669"/>
    <property type="project" value="UniProtKB-KW"/>
</dbReference>
<gene>
    <name evidence="6" type="ORF">EK21DRAFT_50626</name>
</gene>
<evidence type="ECO:0000256" key="3">
    <source>
        <dbReference type="ARBA" id="ARBA00022827"/>
    </source>
</evidence>
<proteinExistence type="inferred from homology"/>
<dbReference type="InterPro" id="IPR012951">
    <property type="entry name" value="BBE"/>
</dbReference>
<dbReference type="Gene3D" id="3.30.465.10">
    <property type="match status" value="2"/>
</dbReference>
<dbReference type="Gene3D" id="3.40.462.20">
    <property type="match status" value="1"/>
</dbReference>
<comment type="caution">
    <text evidence="6">The sequence shown here is derived from an EMBL/GenBank/DDBJ whole genome shotgun (WGS) entry which is preliminary data.</text>
</comment>
<dbReference type="PANTHER" id="PTHR42973:SF13">
    <property type="entry name" value="FAD-BINDING PCMH-TYPE DOMAIN-CONTAINING PROTEIN"/>
    <property type="match status" value="1"/>
</dbReference>
<protein>
    <submittedName>
        <fullName evidence="6">FAD-binding domain-containing protein</fullName>
    </submittedName>
</protein>
<evidence type="ECO:0000259" key="5">
    <source>
        <dbReference type="PROSITE" id="PS51387"/>
    </source>
</evidence>
<evidence type="ECO:0000256" key="1">
    <source>
        <dbReference type="ARBA" id="ARBA00005466"/>
    </source>
</evidence>
<sequence>DPTTVCNQLKKQFANITYLPTDAGYVNETQGTRIPWAAIAWLDPACVSAPRNAVDLSHAVKLFKKSSTLFAVRGGGHMPIPDAANINSTGVQTSSSNLKTLELSEYKQTMSIGPGPRWDDVFEYMDGTNLTILVADCPPVGIPGLLLGGGIRYRSNAHGMSASEGKIKAYECVLADGTIATVTAKSHPDLYWALQGGGNSFALVTRFDPLTFPLCARAPPPTTGPLATFYNGTIESVNSSSTLHPLSLAQYAKLLHPAFENGGPGHGFHQKLRVVSMKATREAMDIVHDACFAKLRSTNIANRVPGSFAGLAYDSITRTFAERSQGTPMGVEPIPQFWVEEATSWDYAADDAEVYTFLSEVNAEIEGRLEEKNLTLPYVYLNDADKGQKVSESYGKGNVARLRAIRKKYDPAGVFTVLMPGGWKV</sequence>
<dbReference type="PROSITE" id="PS51387">
    <property type="entry name" value="FAD_PCMH"/>
    <property type="match status" value="1"/>
</dbReference>
<dbReference type="EMBL" id="ML978154">
    <property type="protein sequence ID" value="KAF2036663.1"/>
    <property type="molecule type" value="Genomic_DNA"/>
</dbReference>
<feature type="non-terminal residue" evidence="6">
    <location>
        <position position="1"/>
    </location>
</feature>
<dbReference type="InterPro" id="IPR006094">
    <property type="entry name" value="Oxid_FAD_bind_N"/>
</dbReference>
<dbReference type="InterPro" id="IPR016166">
    <property type="entry name" value="FAD-bd_PCMH"/>
</dbReference>
<dbReference type="SUPFAM" id="SSF56176">
    <property type="entry name" value="FAD-binding/transporter-associated domain-like"/>
    <property type="match status" value="1"/>
</dbReference>
<dbReference type="InterPro" id="IPR016169">
    <property type="entry name" value="FAD-bd_PCMH_sub2"/>
</dbReference>
<name>A0A9P4LSQ5_9PLEO</name>
<evidence type="ECO:0000313" key="6">
    <source>
        <dbReference type="EMBL" id="KAF2036663.1"/>
    </source>
</evidence>
<dbReference type="PANTHER" id="PTHR42973">
    <property type="entry name" value="BINDING OXIDOREDUCTASE, PUTATIVE (AFU_ORTHOLOGUE AFUA_1G17690)-RELATED"/>
    <property type="match status" value="1"/>
</dbReference>
<keyword evidence="2" id="KW-0285">Flavoprotein</keyword>
<dbReference type="Pfam" id="PF08031">
    <property type="entry name" value="BBE"/>
    <property type="match status" value="1"/>
</dbReference>
<accession>A0A9P4LSQ5</accession>
<dbReference type="Pfam" id="PF01565">
    <property type="entry name" value="FAD_binding_4"/>
    <property type="match status" value="1"/>
</dbReference>
<keyword evidence="4" id="KW-0560">Oxidoreductase</keyword>
<dbReference type="Proteomes" id="UP000799777">
    <property type="component" value="Unassembled WGS sequence"/>
</dbReference>
<feature type="domain" description="FAD-binding PCMH-type" evidence="5">
    <location>
        <begin position="40"/>
        <end position="214"/>
    </location>
</feature>
<evidence type="ECO:0000256" key="2">
    <source>
        <dbReference type="ARBA" id="ARBA00022630"/>
    </source>
</evidence>
<dbReference type="AlphaFoldDB" id="A0A9P4LSQ5"/>
<evidence type="ECO:0000313" key="7">
    <source>
        <dbReference type="Proteomes" id="UP000799777"/>
    </source>
</evidence>
<dbReference type="InterPro" id="IPR036318">
    <property type="entry name" value="FAD-bd_PCMH-like_sf"/>
</dbReference>
<evidence type="ECO:0000256" key="4">
    <source>
        <dbReference type="ARBA" id="ARBA00023002"/>
    </source>
</evidence>
<dbReference type="GO" id="GO:0071949">
    <property type="term" value="F:FAD binding"/>
    <property type="evidence" value="ECO:0007669"/>
    <property type="project" value="InterPro"/>
</dbReference>
<dbReference type="OrthoDB" id="2151789at2759"/>
<organism evidence="6 7">
    <name type="scientific">Setomelanomma holmii</name>
    <dbReference type="NCBI Taxonomy" id="210430"/>
    <lineage>
        <taxon>Eukaryota</taxon>
        <taxon>Fungi</taxon>
        <taxon>Dikarya</taxon>
        <taxon>Ascomycota</taxon>
        <taxon>Pezizomycotina</taxon>
        <taxon>Dothideomycetes</taxon>
        <taxon>Pleosporomycetidae</taxon>
        <taxon>Pleosporales</taxon>
        <taxon>Pleosporineae</taxon>
        <taxon>Phaeosphaeriaceae</taxon>
        <taxon>Setomelanomma</taxon>
    </lineage>
</organism>
<comment type="similarity">
    <text evidence="1">Belongs to the oxygen-dependent FAD-linked oxidoreductase family.</text>
</comment>
<keyword evidence="3" id="KW-0274">FAD</keyword>
<feature type="non-terminal residue" evidence="6">
    <location>
        <position position="425"/>
    </location>
</feature>
<dbReference type="InterPro" id="IPR050416">
    <property type="entry name" value="FAD-linked_Oxidoreductase"/>
</dbReference>
<reference evidence="6" key="1">
    <citation type="journal article" date="2020" name="Stud. Mycol.">
        <title>101 Dothideomycetes genomes: a test case for predicting lifestyles and emergence of pathogens.</title>
        <authorList>
            <person name="Haridas S."/>
            <person name="Albert R."/>
            <person name="Binder M."/>
            <person name="Bloem J."/>
            <person name="Labutti K."/>
            <person name="Salamov A."/>
            <person name="Andreopoulos B."/>
            <person name="Baker S."/>
            <person name="Barry K."/>
            <person name="Bills G."/>
            <person name="Bluhm B."/>
            <person name="Cannon C."/>
            <person name="Castanera R."/>
            <person name="Culley D."/>
            <person name="Daum C."/>
            <person name="Ezra D."/>
            <person name="Gonzalez J."/>
            <person name="Henrissat B."/>
            <person name="Kuo A."/>
            <person name="Liang C."/>
            <person name="Lipzen A."/>
            <person name="Lutzoni F."/>
            <person name="Magnuson J."/>
            <person name="Mondo S."/>
            <person name="Nolan M."/>
            <person name="Ohm R."/>
            <person name="Pangilinan J."/>
            <person name="Park H.-J."/>
            <person name="Ramirez L."/>
            <person name="Alfaro M."/>
            <person name="Sun H."/>
            <person name="Tritt A."/>
            <person name="Yoshinaga Y."/>
            <person name="Zwiers L.-H."/>
            <person name="Turgeon B."/>
            <person name="Goodwin S."/>
            <person name="Spatafora J."/>
            <person name="Crous P."/>
            <person name="Grigoriev I."/>
        </authorList>
    </citation>
    <scope>NUCLEOTIDE SEQUENCE</scope>
    <source>
        <strain evidence="6">CBS 110217</strain>
    </source>
</reference>
<keyword evidence="7" id="KW-1185">Reference proteome</keyword>